<dbReference type="Pfam" id="PF05157">
    <property type="entry name" value="MshEN"/>
    <property type="match status" value="1"/>
</dbReference>
<feature type="domain" description="Type II secretion system protein GspE N-terminal" evidence="1">
    <location>
        <begin position="67"/>
        <end position="153"/>
    </location>
</feature>
<dbReference type="Gene3D" id="3.30.300.160">
    <property type="entry name" value="Type II secretion system, protein E, N-terminal domain"/>
    <property type="match status" value="1"/>
</dbReference>
<gene>
    <name evidence="2" type="ORF">S01H1_61949</name>
</gene>
<protein>
    <recommendedName>
        <fullName evidence="1">Type II secretion system protein GspE N-terminal domain-containing protein</fullName>
    </recommendedName>
</protein>
<proteinExistence type="predicted"/>
<evidence type="ECO:0000313" key="2">
    <source>
        <dbReference type="EMBL" id="GAG38171.1"/>
    </source>
</evidence>
<feature type="non-terminal residue" evidence="2">
    <location>
        <position position="168"/>
    </location>
</feature>
<dbReference type="InterPro" id="IPR007831">
    <property type="entry name" value="T2SS_GspE_N"/>
</dbReference>
<dbReference type="AlphaFoldDB" id="X0YN80"/>
<organism evidence="2">
    <name type="scientific">marine sediment metagenome</name>
    <dbReference type="NCBI Taxonomy" id="412755"/>
    <lineage>
        <taxon>unclassified sequences</taxon>
        <taxon>metagenomes</taxon>
        <taxon>ecological metagenomes</taxon>
    </lineage>
</organism>
<accession>X0YN80</accession>
<dbReference type="FunFam" id="3.30.300.160:FF:000002">
    <property type="entry name" value="Type II secretion system protein E"/>
    <property type="match status" value="1"/>
</dbReference>
<name>X0YN80_9ZZZZ</name>
<evidence type="ECO:0000259" key="1">
    <source>
        <dbReference type="Pfam" id="PF05157"/>
    </source>
</evidence>
<dbReference type="SUPFAM" id="SSF160246">
    <property type="entry name" value="EspE N-terminal domain-like"/>
    <property type="match status" value="1"/>
</dbReference>
<reference evidence="2" key="1">
    <citation type="journal article" date="2014" name="Front. Microbiol.">
        <title>High frequency of phylogenetically diverse reductive dehalogenase-homologous genes in deep subseafloor sedimentary metagenomes.</title>
        <authorList>
            <person name="Kawai M."/>
            <person name="Futagami T."/>
            <person name="Toyoda A."/>
            <person name="Takaki Y."/>
            <person name="Nishi S."/>
            <person name="Hori S."/>
            <person name="Arai W."/>
            <person name="Tsubouchi T."/>
            <person name="Morono Y."/>
            <person name="Uchiyama I."/>
            <person name="Ito T."/>
            <person name="Fujiyama A."/>
            <person name="Inagaki F."/>
            <person name="Takami H."/>
        </authorList>
    </citation>
    <scope>NUCLEOTIDE SEQUENCE</scope>
    <source>
        <strain evidence="2">Expedition CK06-06</strain>
    </source>
</reference>
<comment type="caution">
    <text evidence="2">The sequence shown here is derived from an EMBL/GenBank/DDBJ whole genome shotgun (WGS) entry which is preliminary data.</text>
</comment>
<sequence>MTRNPKKKTRIGEELVKTGLITPEQLKFALEEQKKLIGKDRERLGEVIIKCGFVSEELLVLFLERYLGIPYMDLKTKRHLDPTALSLIPERMARNFKLIPTNLEGKKLHVAMANPFDIIALDTIETKTGYAIERWFSRPREIDAAIDRFYGEDNVSKTIHEYVDFKAE</sequence>
<dbReference type="InterPro" id="IPR037257">
    <property type="entry name" value="T2SS_E_N_sf"/>
</dbReference>
<dbReference type="EMBL" id="BARS01040663">
    <property type="protein sequence ID" value="GAG38171.1"/>
    <property type="molecule type" value="Genomic_DNA"/>
</dbReference>